<accession>A0A8A1V3W8</accession>
<dbReference type="Proteomes" id="UP000011074">
    <property type="component" value="Plasmid pSRP1"/>
</dbReference>
<feature type="region of interest" description="Disordered" evidence="1">
    <location>
        <begin position="1"/>
        <end position="21"/>
    </location>
</feature>
<reference evidence="2" key="3">
    <citation type="journal article" date="2021" name="bioRxiv">
        <title>Bilateral symmetry of linear streptomycete chromosomes.</title>
        <authorList>
            <person name="Algora-Gallardo L."/>
            <person name="Schniete J.K."/>
            <person name="Mark D.R."/>
            <person name="Hunter I.S."/>
            <person name="Herron P.R."/>
        </authorList>
    </citation>
    <scope>NUCLEOTIDE SEQUENCE</scope>
    <source>
        <strain evidence="2">ATCC 10970</strain>
        <plasmid evidence="2">pSRP1</plasmid>
    </source>
</reference>
<sequence length="156" mass="16963">MATVLEPQKATTADPVTGPPRDVRTMVPAGLFAKQVGLLMRDYPYDSVMAARVLGQGYAYLLTAMAHRGERLGLAPSRLVDIGVHTIILDTVAYAELCQQYNGGRFLHHVPKVEMKNDGSVLRTAQLVAADGWDLDLPLWEDAADCGPCHHGNDSH</sequence>
<dbReference type="AlphaFoldDB" id="A0A8A1V3W8"/>
<dbReference type="EMBL" id="CP048262">
    <property type="protein sequence ID" value="QST86689.1"/>
    <property type="molecule type" value="Genomic_DNA"/>
</dbReference>
<evidence type="ECO:0000313" key="3">
    <source>
        <dbReference type="Proteomes" id="UP000011074"/>
    </source>
</evidence>
<keyword evidence="2" id="KW-0614">Plasmid</keyword>
<evidence type="ECO:0000313" key="2">
    <source>
        <dbReference type="EMBL" id="QST86689.1"/>
    </source>
</evidence>
<name>A0A8A1V3W8_STRR1</name>
<gene>
    <name evidence="2" type="ORF">SRIM_041505</name>
</gene>
<organism evidence="2 3">
    <name type="scientific">Streptomyces rimosus subsp. rimosus (strain ATCC 10970 / DSM 40260 / JCM 4667 / NRRL 2234)</name>
    <dbReference type="NCBI Taxonomy" id="1265868"/>
    <lineage>
        <taxon>Bacteria</taxon>
        <taxon>Bacillati</taxon>
        <taxon>Actinomycetota</taxon>
        <taxon>Actinomycetes</taxon>
        <taxon>Kitasatosporales</taxon>
        <taxon>Streptomycetaceae</taxon>
        <taxon>Streptomyces</taxon>
    </lineage>
</organism>
<proteinExistence type="predicted"/>
<evidence type="ECO:0000256" key="1">
    <source>
        <dbReference type="SAM" id="MobiDB-lite"/>
    </source>
</evidence>
<dbReference type="RefSeq" id="WP_030182413.1">
    <property type="nucleotide sequence ID" value="NZ_CP048262.1"/>
</dbReference>
<reference evidence="2" key="2">
    <citation type="submission" date="2020-01" db="EMBL/GenBank/DDBJ databases">
        <authorList>
            <person name="Algora L."/>
            <person name="Schniete J.K."/>
            <person name="MacFadyen A."/>
            <person name="Hoskisson P.A."/>
            <person name="Hunter I.S."/>
            <person name="Herron P.R."/>
        </authorList>
    </citation>
    <scope>NUCLEOTIDE SEQUENCE</scope>
    <source>
        <strain evidence="2">ATCC 10970</strain>
        <plasmid evidence="2">pSRP1</plasmid>
    </source>
</reference>
<dbReference type="GeneID" id="66860612"/>
<protein>
    <submittedName>
        <fullName evidence="2">Uncharacterized protein</fullName>
    </submittedName>
</protein>
<reference evidence="2" key="1">
    <citation type="submission" date="2012-12" db="EMBL/GenBank/DDBJ databases">
        <authorList>
            <person name="Pethick F.E."/>
            <person name="MacFadyen A.C."/>
            <person name="Tang Z."/>
            <person name="Sangal V."/>
            <person name="Tze-Tze L."/>
            <person name="Chu J."/>
            <person name="Guo M."/>
            <person name="Kirby R."/>
            <person name="Hoskisson P.A."/>
            <person name="Herron P.R."/>
            <person name="Hunter I.S."/>
        </authorList>
    </citation>
    <scope>NUCLEOTIDE SEQUENCE</scope>
    <source>
        <strain evidence="2">ATCC 10970</strain>
        <plasmid evidence="2">pSRP1</plasmid>
    </source>
</reference>
<geneLocation type="plasmid" evidence="2 3">
    <name>pSRP1</name>
</geneLocation>